<dbReference type="Proteomes" id="UP000233742">
    <property type="component" value="Chromosome"/>
</dbReference>
<sequence>MQSDLLQSDPVVRFGLIALATDMTTEGDAAMLMPAGTRLHTTRIAFDNPTTPDNLRATGPRLRDAASLLVPDVPLAGIGFACTSAGAVLGDDLPSLLGDNRAPISTPAGGAVRALRALGLDRIALMTPYLPQTAVPVADYFAQNGVALVSQNSMGFEDDRDMARLTDQAMIDAVLAADHSDAQALFMSCTALPALRVVPRLEAMLGKPVLTSNLTLFWAMLDQARLPMAGPYSLTRCRTW</sequence>
<organism evidence="1 2">
    <name type="scientific">Paracoccus tegillarcae</name>
    <dbReference type="NCBI Taxonomy" id="1529068"/>
    <lineage>
        <taxon>Bacteria</taxon>
        <taxon>Pseudomonadati</taxon>
        <taxon>Pseudomonadota</taxon>
        <taxon>Alphaproteobacteria</taxon>
        <taxon>Rhodobacterales</taxon>
        <taxon>Paracoccaceae</taxon>
        <taxon>Paracoccus</taxon>
    </lineage>
</organism>
<dbReference type="RefSeq" id="WP_101458971.1">
    <property type="nucleotide sequence ID" value="NZ_CP025408.1"/>
</dbReference>
<dbReference type="OrthoDB" id="9816064at2"/>
<dbReference type="PIRSF" id="PIRSF015736">
    <property type="entry name" value="MI"/>
    <property type="match status" value="1"/>
</dbReference>
<keyword evidence="2" id="KW-1185">Reference proteome</keyword>
<evidence type="ECO:0000313" key="2">
    <source>
        <dbReference type="Proteomes" id="UP000233742"/>
    </source>
</evidence>
<gene>
    <name evidence="1" type="ORF">CUV01_01780</name>
</gene>
<reference evidence="1 2" key="1">
    <citation type="submission" date="2017-12" db="EMBL/GenBank/DDBJ databases">
        <authorList>
            <person name="Hurst M.R.H."/>
        </authorList>
    </citation>
    <scope>NUCLEOTIDE SEQUENCE [LARGE SCALE GENOMIC DNA]</scope>
    <source>
        <strain evidence="1 2">BM15</strain>
    </source>
</reference>
<proteinExistence type="predicted"/>
<dbReference type="EMBL" id="CP025408">
    <property type="protein sequence ID" value="AUH32293.1"/>
    <property type="molecule type" value="Genomic_DNA"/>
</dbReference>
<dbReference type="KEGG" id="paro:CUV01_01780"/>
<name>A0A2K9EBK2_9RHOB</name>
<protein>
    <submittedName>
        <fullName evidence="1">Ectoine utilization protein EutA</fullName>
    </submittedName>
</protein>
<dbReference type="PANTHER" id="PTHR40267">
    <property type="entry name" value="BLR3294 PROTEIN"/>
    <property type="match status" value="1"/>
</dbReference>
<evidence type="ECO:0000313" key="1">
    <source>
        <dbReference type="EMBL" id="AUH32293.1"/>
    </source>
</evidence>
<dbReference type="Gene3D" id="3.40.50.12500">
    <property type="match status" value="1"/>
</dbReference>
<dbReference type="InterPro" id="IPR026286">
    <property type="entry name" value="MaiA/AMDase"/>
</dbReference>
<accession>A0A2K9EBK2</accession>
<dbReference type="PANTHER" id="PTHR40267:SF1">
    <property type="entry name" value="BLR3294 PROTEIN"/>
    <property type="match status" value="1"/>
</dbReference>
<dbReference type="AlphaFoldDB" id="A0A2K9EBK2"/>
<dbReference type="InterPro" id="IPR053714">
    <property type="entry name" value="Iso_Racemase_Enz_sf"/>
</dbReference>
<dbReference type="Pfam" id="PF17645">
    <property type="entry name" value="Amdase"/>
    <property type="match status" value="1"/>
</dbReference>